<dbReference type="AlphaFoldDB" id="B4SNC8"/>
<protein>
    <submittedName>
        <fullName evidence="1">Uncharacterized protein</fullName>
    </submittedName>
</protein>
<evidence type="ECO:0000313" key="1">
    <source>
        <dbReference type="EMBL" id="ACF52153.1"/>
    </source>
</evidence>
<proteinExistence type="predicted"/>
<accession>B4SNC8</accession>
<dbReference type="KEGG" id="smt:Smal_2450"/>
<name>B4SNC8_STRM5</name>
<sequence length="75" mass="8332" precursor="true">METRMVSTLEMCAGVSSAMTDGPVTWLAAFGLQGNRGRCAASQRVFPFPVRVMRRRTTREPMFGTAFSYVKVKPV</sequence>
<dbReference type="HOGENOM" id="CLU_2669554_0_0_6"/>
<organism evidence="1 2">
    <name type="scientific">Stenotrophomonas maltophilia (strain R551-3)</name>
    <dbReference type="NCBI Taxonomy" id="391008"/>
    <lineage>
        <taxon>Bacteria</taxon>
        <taxon>Pseudomonadati</taxon>
        <taxon>Pseudomonadota</taxon>
        <taxon>Gammaproteobacteria</taxon>
        <taxon>Lysobacterales</taxon>
        <taxon>Lysobacteraceae</taxon>
        <taxon>Stenotrophomonas</taxon>
        <taxon>Stenotrophomonas maltophilia group</taxon>
    </lineage>
</organism>
<reference evidence="1 2" key="1">
    <citation type="submission" date="2008-06" db="EMBL/GenBank/DDBJ databases">
        <title>Complete sequence of Stenotrophomonas maltophilia R551-3.</title>
        <authorList>
            <consortium name="US DOE Joint Genome Institute"/>
            <person name="Lucas S."/>
            <person name="Copeland A."/>
            <person name="Lapidus A."/>
            <person name="Glavina del Rio T."/>
            <person name="Dalin E."/>
            <person name="Tice H."/>
            <person name="Pitluck S."/>
            <person name="Chain P."/>
            <person name="Malfatti S."/>
            <person name="Shin M."/>
            <person name="Vergez L."/>
            <person name="Lang D."/>
            <person name="Schmutz J."/>
            <person name="Larimer F."/>
            <person name="Land M."/>
            <person name="Hauser L."/>
            <person name="Kyrpides N."/>
            <person name="Mikhailova N."/>
            <person name="Taghavi S."/>
            <person name="Monchy S."/>
            <person name="Newman L."/>
            <person name="Vangronsveld J."/>
            <person name="van der Lelie D."/>
            <person name="Richardson P."/>
        </authorList>
    </citation>
    <scope>NUCLEOTIDE SEQUENCE [LARGE SCALE GENOMIC DNA]</scope>
    <source>
        <strain evidence="1 2">R551-3</strain>
    </source>
</reference>
<evidence type="ECO:0000313" key="2">
    <source>
        <dbReference type="Proteomes" id="UP000001867"/>
    </source>
</evidence>
<dbReference type="Proteomes" id="UP000001867">
    <property type="component" value="Chromosome"/>
</dbReference>
<dbReference type="STRING" id="391008.Smal_2450"/>
<gene>
    <name evidence="1" type="ordered locus">Smal_2450</name>
</gene>
<dbReference type="EMBL" id="CP001111">
    <property type="protein sequence ID" value="ACF52153.1"/>
    <property type="molecule type" value="Genomic_DNA"/>
</dbReference>